<reference evidence="1 2" key="1">
    <citation type="submission" date="2024-04" db="EMBL/GenBank/DDBJ databases">
        <title>Luteolibacter sp. isolated from soil.</title>
        <authorList>
            <person name="An J."/>
        </authorList>
    </citation>
    <scope>NUCLEOTIDE SEQUENCE [LARGE SCALE GENOMIC DNA]</scope>
    <source>
        <strain evidence="1 2">Y139</strain>
    </source>
</reference>
<evidence type="ECO:0000313" key="1">
    <source>
        <dbReference type="EMBL" id="MEK7951426.1"/>
    </source>
</evidence>
<dbReference type="EMBL" id="JBBUKT010000004">
    <property type="protein sequence ID" value="MEK7951426.1"/>
    <property type="molecule type" value="Genomic_DNA"/>
</dbReference>
<dbReference type="RefSeq" id="WP_341405030.1">
    <property type="nucleotide sequence ID" value="NZ_JBBUKT010000004.1"/>
</dbReference>
<organism evidence="1 2">
    <name type="scientific">Luteolibacter soli</name>
    <dbReference type="NCBI Taxonomy" id="3135280"/>
    <lineage>
        <taxon>Bacteria</taxon>
        <taxon>Pseudomonadati</taxon>
        <taxon>Verrucomicrobiota</taxon>
        <taxon>Verrucomicrobiia</taxon>
        <taxon>Verrucomicrobiales</taxon>
        <taxon>Verrucomicrobiaceae</taxon>
        <taxon>Luteolibacter</taxon>
    </lineage>
</organism>
<sequence length="170" mass="19018">MQARPDPRYRPALNFGELQTIAGEVARASGRKINWHLRLGENPGPLVRIRGTQADCTIFIHPLAAKKVPANTWAFLFGHEFAHLTEKLGAHTETNPDIELKADITGSRYATAAGFRLDAFLGWVLTEPNKTTSSHGTLHRRVDEIAKRFGIHQAAIRAQAQLYSDYRARH</sequence>
<dbReference type="Proteomes" id="UP001371305">
    <property type="component" value="Unassembled WGS sequence"/>
</dbReference>
<keyword evidence="2" id="KW-1185">Reference proteome</keyword>
<gene>
    <name evidence="1" type="ORF">WKV53_12995</name>
</gene>
<protein>
    <recommendedName>
        <fullName evidence="3">IrrE N-terminal-like domain-containing protein</fullName>
    </recommendedName>
</protein>
<evidence type="ECO:0000313" key="2">
    <source>
        <dbReference type="Proteomes" id="UP001371305"/>
    </source>
</evidence>
<accession>A0ABU9AUT1</accession>
<comment type="caution">
    <text evidence="1">The sequence shown here is derived from an EMBL/GenBank/DDBJ whole genome shotgun (WGS) entry which is preliminary data.</text>
</comment>
<proteinExistence type="predicted"/>
<name>A0ABU9AUT1_9BACT</name>
<evidence type="ECO:0008006" key="3">
    <source>
        <dbReference type="Google" id="ProtNLM"/>
    </source>
</evidence>